<dbReference type="GO" id="GO:0016788">
    <property type="term" value="F:hydrolase activity, acting on ester bonds"/>
    <property type="evidence" value="ECO:0007669"/>
    <property type="project" value="UniProtKB-ARBA"/>
</dbReference>
<evidence type="ECO:0008006" key="3">
    <source>
        <dbReference type="Google" id="ProtNLM"/>
    </source>
</evidence>
<dbReference type="Proteomes" id="UP000029516">
    <property type="component" value="Chromosome"/>
</dbReference>
<dbReference type="EMBL" id="CP009458">
    <property type="protein sequence ID" value="AIR61873.1"/>
    <property type="molecule type" value="Genomic_DNA"/>
</dbReference>
<protein>
    <recommendedName>
        <fullName evidence="3">SGNH hydrolase-type esterase domain-containing protein</fullName>
    </recommendedName>
</protein>
<dbReference type="KEGG" id="cem:LH23_14795"/>
<dbReference type="Gene3D" id="3.40.50.1110">
    <property type="entry name" value="SGNH hydrolase"/>
    <property type="match status" value="1"/>
</dbReference>
<organism evidence="1 2">
    <name type="scientific">Cedecea neteri</name>
    <dbReference type="NCBI Taxonomy" id="158822"/>
    <lineage>
        <taxon>Bacteria</taxon>
        <taxon>Pseudomonadati</taxon>
        <taxon>Pseudomonadota</taxon>
        <taxon>Gammaproteobacteria</taxon>
        <taxon>Enterobacterales</taxon>
        <taxon>Enterobacteriaceae</taxon>
        <taxon>Cedecea</taxon>
    </lineage>
</organism>
<evidence type="ECO:0000313" key="1">
    <source>
        <dbReference type="EMBL" id="AIR61873.1"/>
    </source>
</evidence>
<name>A0AAN0S5G3_9ENTR</name>
<dbReference type="AlphaFoldDB" id="A0AAN0S5G3"/>
<dbReference type="SUPFAM" id="SSF52266">
    <property type="entry name" value="SGNH hydrolase"/>
    <property type="match status" value="1"/>
</dbReference>
<gene>
    <name evidence="1" type="ORF">LH23_14795</name>
</gene>
<accession>A0AAN0S5G3</accession>
<sequence>MISVGANNFLQGESGWDLVDEIGAIIDYAPPRTKQLYVMETFVPNRLKYPFISSDFGAANRMIYKTCSQYKNCQVIPLPKGMIGKDGIDLKYTIADGVHPNALGFTLWKREINKKMANFPYNLYYRARY</sequence>
<evidence type="ECO:0000313" key="2">
    <source>
        <dbReference type="Proteomes" id="UP000029516"/>
    </source>
</evidence>
<reference evidence="1 2" key="1">
    <citation type="submission" date="2014-09" db="EMBL/GenBank/DDBJ databases">
        <authorList>
            <person name="Chan K.-G."/>
        </authorList>
    </citation>
    <scope>NUCLEOTIDE SEQUENCE [LARGE SCALE GENOMIC DNA]</scope>
    <source>
        <strain evidence="1 2">M006</strain>
    </source>
</reference>
<dbReference type="InterPro" id="IPR036514">
    <property type="entry name" value="SGNH_hydro_sf"/>
</dbReference>
<proteinExistence type="predicted"/>